<dbReference type="InterPro" id="IPR058913">
    <property type="entry name" value="Integrase_dom_put"/>
</dbReference>
<feature type="domain" description="Integrase core" evidence="1">
    <location>
        <begin position="2"/>
        <end position="94"/>
    </location>
</feature>
<gene>
    <name evidence="2" type="ORF">FA13DRAFT_1635007</name>
</gene>
<accession>A0A4Y7SZC5</accession>
<evidence type="ECO:0000259" key="1">
    <source>
        <dbReference type="Pfam" id="PF24764"/>
    </source>
</evidence>
<protein>
    <recommendedName>
        <fullName evidence="1">Integrase core domain-containing protein</fullName>
    </recommendedName>
</protein>
<dbReference type="Proteomes" id="UP000298030">
    <property type="component" value="Unassembled WGS sequence"/>
</dbReference>
<evidence type="ECO:0000313" key="2">
    <source>
        <dbReference type="EMBL" id="TEB26988.1"/>
    </source>
</evidence>
<dbReference type="STRING" id="71717.A0A4Y7SZC5"/>
<dbReference type="OrthoDB" id="3353107at2759"/>
<keyword evidence="3" id="KW-1185">Reference proteome</keyword>
<evidence type="ECO:0000313" key="3">
    <source>
        <dbReference type="Proteomes" id="UP000298030"/>
    </source>
</evidence>
<comment type="caution">
    <text evidence="2">The sequence shown here is derived from an EMBL/GenBank/DDBJ whole genome shotgun (WGS) entry which is preliminary data.</text>
</comment>
<dbReference type="Pfam" id="PF24764">
    <property type="entry name" value="rva_4"/>
    <property type="match status" value="1"/>
</dbReference>
<proteinExistence type="predicted"/>
<organism evidence="2 3">
    <name type="scientific">Coprinellus micaceus</name>
    <name type="common">Glistening ink-cap mushroom</name>
    <name type="synonym">Coprinus micaceus</name>
    <dbReference type="NCBI Taxonomy" id="71717"/>
    <lineage>
        <taxon>Eukaryota</taxon>
        <taxon>Fungi</taxon>
        <taxon>Dikarya</taxon>
        <taxon>Basidiomycota</taxon>
        <taxon>Agaricomycotina</taxon>
        <taxon>Agaricomycetes</taxon>
        <taxon>Agaricomycetidae</taxon>
        <taxon>Agaricales</taxon>
        <taxon>Agaricineae</taxon>
        <taxon>Psathyrellaceae</taxon>
        <taxon>Coprinellus</taxon>
    </lineage>
</organism>
<dbReference type="AlphaFoldDB" id="A0A4Y7SZC5"/>
<dbReference type="EMBL" id="QPFP01000043">
    <property type="protein sequence ID" value="TEB26988.1"/>
    <property type="molecule type" value="Genomic_DNA"/>
</dbReference>
<reference evidence="2 3" key="1">
    <citation type="journal article" date="2019" name="Nat. Ecol. Evol.">
        <title>Megaphylogeny resolves global patterns of mushroom evolution.</title>
        <authorList>
            <person name="Varga T."/>
            <person name="Krizsan K."/>
            <person name="Foldi C."/>
            <person name="Dima B."/>
            <person name="Sanchez-Garcia M."/>
            <person name="Sanchez-Ramirez S."/>
            <person name="Szollosi G.J."/>
            <person name="Szarkandi J.G."/>
            <person name="Papp V."/>
            <person name="Albert L."/>
            <person name="Andreopoulos W."/>
            <person name="Angelini C."/>
            <person name="Antonin V."/>
            <person name="Barry K.W."/>
            <person name="Bougher N.L."/>
            <person name="Buchanan P."/>
            <person name="Buyck B."/>
            <person name="Bense V."/>
            <person name="Catcheside P."/>
            <person name="Chovatia M."/>
            <person name="Cooper J."/>
            <person name="Damon W."/>
            <person name="Desjardin D."/>
            <person name="Finy P."/>
            <person name="Geml J."/>
            <person name="Haridas S."/>
            <person name="Hughes K."/>
            <person name="Justo A."/>
            <person name="Karasinski D."/>
            <person name="Kautmanova I."/>
            <person name="Kiss B."/>
            <person name="Kocsube S."/>
            <person name="Kotiranta H."/>
            <person name="LaButti K.M."/>
            <person name="Lechner B.E."/>
            <person name="Liimatainen K."/>
            <person name="Lipzen A."/>
            <person name="Lukacs Z."/>
            <person name="Mihaltcheva S."/>
            <person name="Morgado L.N."/>
            <person name="Niskanen T."/>
            <person name="Noordeloos M.E."/>
            <person name="Ohm R.A."/>
            <person name="Ortiz-Santana B."/>
            <person name="Ovrebo C."/>
            <person name="Racz N."/>
            <person name="Riley R."/>
            <person name="Savchenko A."/>
            <person name="Shiryaev A."/>
            <person name="Soop K."/>
            <person name="Spirin V."/>
            <person name="Szebenyi C."/>
            <person name="Tomsovsky M."/>
            <person name="Tulloss R.E."/>
            <person name="Uehling J."/>
            <person name="Grigoriev I.V."/>
            <person name="Vagvolgyi C."/>
            <person name="Papp T."/>
            <person name="Martin F.M."/>
            <person name="Miettinen O."/>
            <person name="Hibbett D.S."/>
            <person name="Nagy L.G."/>
        </authorList>
    </citation>
    <scope>NUCLEOTIDE SEQUENCE [LARGE SCALE GENOMIC DNA]</scope>
    <source>
        <strain evidence="2 3">FP101781</strain>
    </source>
</reference>
<name>A0A4Y7SZC5_COPMI</name>
<sequence>MKYRSTRNTRIERLWVEVGTQFVRAWRAFFHRLERLHRLDRGQKGHLWLLHRLFLDAINQDCASFQEEWNHHPIAGLGHDQTPEDMFFLSQLEHGEYPEPSNIHPTTVREYGVGVNTQQRVATDVSQQIHHDAIAVPDADSPFTSEMATSAFDQALGPALQSGTIPPGFFLLPTEWNAMPYPTSEPIRIARKDIDIPLPFDVWYPRAVRWAQGLTLMALVQEHVVG</sequence>